<dbReference type="Proteomes" id="UP001150904">
    <property type="component" value="Unassembled WGS sequence"/>
</dbReference>
<sequence length="119" mass="13199">MVLLFSSNAFRRGRLPLVPSRSLNRSFSSASSRLASKDHKSSNSEQKPENPQNESKPNSQNKSPTPNDTNTKSVSEADAELRERLEKMSGEGGSAGIEYEDGKPNAMKRSVRNNMFRLI</sequence>
<comment type="caution">
    <text evidence="2">The sequence shown here is derived from an EMBL/GenBank/DDBJ whole genome shotgun (WGS) entry which is preliminary data.</text>
</comment>
<feature type="compositionally biased region" description="Low complexity" evidence="1">
    <location>
        <begin position="20"/>
        <end position="34"/>
    </location>
</feature>
<evidence type="ECO:0000256" key="1">
    <source>
        <dbReference type="SAM" id="MobiDB-lite"/>
    </source>
</evidence>
<feature type="compositionally biased region" description="Basic and acidic residues" evidence="1">
    <location>
        <begin position="35"/>
        <end position="48"/>
    </location>
</feature>
<protein>
    <submittedName>
        <fullName evidence="2">Uncharacterized protein</fullName>
    </submittedName>
</protein>
<reference evidence="2" key="1">
    <citation type="submission" date="2022-12" db="EMBL/GenBank/DDBJ databases">
        <authorList>
            <person name="Petersen C."/>
        </authorList>
    </citation>
    <scope>NUCLEOTIDE SEQUENCE</scope>
    <source>
        <strain evidence="2">IBT 15544</strain>
    </source>
</reference>
<feature type="compositionally biased region" description="Polar residues" evidence="1">
    <location>
        <begin position="49"/>
        <end position="74"/>
    </location>
</feature>
<dbReference type="EMBL" id="JAPQKR010000015">
    <property type="protein sequence ID" value="KAJ5194956.1"/>
    <property type="molecule type" value="Genomic_DNA"/>
</dbReference>
<organism evidence="2 3">
    <name type="scientific">Penicillium cinerascens</name>
    <dbReference type="NCBI Taxonomy" id="70096"/>
    <lineage>
        <taxon>Eukaryota</taxon>
        <taxon>Fungi</taxon>
        <taxon>Dikarya</taxon>
        <taxon>Ascomycota</taxon>
        <taxon>Pezizomycotina</taxon>
        <taxon>Eurotiomycetes</taxon>
        <taxon>Eurotiomycetidae</taxon>
        <taxon>Eurotiales</taxon>
        <taxon>Aspergillaceae</taxon>
        <taxon>Penicillium</taxon>
    </lineage>
</organism>
<accession>A0A9W9JIK2</accession>
<dbReference type="GeneID" id="83182757"/>
<evidence type="ECO:0000313" key="2">
    <source>
        <dbReference type="EMBL" id="KAJ5194956.1"/>
    </source>
</evidence>
<proteinExistence type="predicted"/>
<reference evidence="2" key="2">
    <citation type="journal article" date="2023" name="IMA Fungus">
        <title>Comparative genomic study of the Penicillium genus elucidates a diverse pangenome and 15 lateral gene transfer events.</title>
        <authorList>
            <person name="Petersen C."/>
            <person name="Sorensen T."/>
            <person name="Nielsen M.R."/>
            <person name="Sondergaard T.E."/>
            <person name="Sorensen J.L."/>
            <person name="Fitzpatrick D.A."/>
            <person name="Frisvad J.C."/>
            <person name="Nielsen K.L."/>
        </authorList>
    </citation>
    <scope>NUCLEOTIDE SEQUENCE</scope>
    <source>
        <strain evidence="2">IBT 15544</strain>
    </source>
</reference>
<keyword evidence="3" id="KW-1185">Reference proteome</keyword>
<feature type="region of interest" description="Disordered" evidence="1">
    <location>
        <begin position="9"/>
        <end position="113"/>
    </location>
</feature>
<feature type="compositionally biased region" description="Basic and acidic residues" evidence="1">
    <location>
        <begin position="79"/>
        <end position="89"/>
    </location>
</feature>
<evidence type="ECO:0000313" key="3">
    <source>
        <dbReference type="Proteomes" id="UP001150904"/>
    </source>
</evidence>
<gene>
    <name evidence="2" type="ORF">N7498_008394</name>
</gene>
<name>A0A9W9JIK2_9EURO</name>
<dbReference type="RefSeq" id="XP_058305444.1">
    <property type="nucleotide sequence ID" value="XM_058455456.1"/>
</dbReference>
<dbReference type="OrthoDB" id="2157103at2759"/>
<dbReference type="AlphaFoldDB" id="A0A9W9JIK2"/>